<evidence type="ECO:0000256" key="1">
    <source>
        <dbReference type="ARBA" id="ARBA00022598"/>
    </source>
</evidence>
<evidence type="ECO:0000256" key="3">
    <source>
        <dbReference type="ARBA" id="ARBA00022840"/>
    </source>
</evidence>
<dbReference type="Gene3D" id="1.10.10.10">
    <property type="entry name" value="Winged helix-like DNA-binding domain superfamily/Winged helix DNA-binding domain"/>
    <property type="match status" value="1"/>
</dbReference>
<dbReference type="Proteomes" id="UP000294855">
    <property type="component" value="Unassembled WGS sequence"/>
</dbReference>
<dbReference type="Gene3D" id="3.30.930.10">
    <property type="entry name" value="Bira Bifunctional Protein, Domain 2"/>
    <property type="match status" value="1"/>
</dbReference>
<dbReference type="GO" id="GO:0005524">
    <property type="term" value="F:ATP binding"/>
    <property type="evidence" value="ECO:0007669"/>
    <property type="project" value="UniProtKB-KW"/>
</dbReference>
<dbReference type="HAMAP" id="MF_00978">
    <property type="entry name" value="Bifunct_BirA"/>
    <property type="match status" value="1"/>
</dbReference>
<dbReference type="InterPro" id="IPR030855">
    <property type="entry name" value="Bifunct_BirA"/>
</dbReference>
<dbReference type="NCBIfam" id="TIGR00121">
    <property type="entry name" value="birA_ligase"/>
    <property type="match status" value="1"/>
</dbReference>
<dbReference type="SUPFAM" id="SSF50037">
    <property type="entry name" value="C-terminal domain of transcriptional repressors"/>
    <property type="match status" value="1"/>
</dbReference>
<dbReference type="OrthoDB" id="46252at2157"/>
<dbReference type="AlphaFoldDB" id="A0A484F3J3"/>
<dbReference type="SUPFAM" id="SSF46785">
    <property type="entry name" value="Winged helix' DNA-binding domain"/>
    <property type="match status" value="1"/>
</dbReference>
<dbReference type="Gene3D" id="2.30.30.100">
    <property type="match status" value="1"/>
</dbReference>
<dbReference type="InterPro" id="IPR045864">
    <property type="entry name" value="aa-tRNA-synth_II/BPL/LPL"/>
</dbReference>
<comment type="caution">
    <text evidence="5">The sequence shown here is derived from an EMBL/GenBank/DDBJ whole genome shotgun (WGS) entry which is preliminary data.</text>
</comment>
<dbReference type="InterPro" id="IPR008988">
    <property type="entry name" value="Transcriptional_repressor_C"/>
</dbReference>
<evidence type="ECO:0000313" key="5">
    <source>
        <dbReference type="EMBL" id="TDQ68764.1"/>
    </source>
</evidence>
<gene>
    <name evidence="5" type="ORF">C7391_0959</name>
</gene>
<dbReference type="Pfam" id="PF03099">
    <property type="entry name" value="BPL_LplA_LipB"/>
    <property type="match status" value="1"/>
</dbReference>
<keyword evidence="6" id="KW-1185">Reference proteome</keyword>
<evidence type="ECO:0000256" key="2">
    <source>
        <dbReference type="ARBA" id="ARBA00022741"/>
    </source>
</evidence>
<evidence type="ECO:0000313" key="6">
    <source>
        <dbReference type="Proteomes" id="UP000294855"/>
    </source>
</evidence>
<dbReference type="GO" id="GO:0005737">
    <property type="term" value="C:cytoplasm"/>
    <property type="evidence" value="ECO:0007669"/>
    <property type="project" value="TreeGrafter"/>
</dbReference>
<name>A0A484F3J3_9EURY</name>
<dbReference type="InterPro" id="IPR036388">
    <property type="entry name" value="WH-like_DNA-bd_sf"/>
</dbReference>
<protein>
    <submittedName>
        <fullName evidence="5">BirA family biotin operon repressor/biotin-[acetyl-CoA-carboxylase] ligase</fullName>
    </submittedName>
</protein>
<reference evidence="5 6" key="1">
    <citation type="submission" date="2019-03" db="EMBL/GenBank/DDBJ databases">
        <title>Genomic Encyclopedia of Type Strains, Phase IV (KMG-IV): sequencing the most valuable type-strain genomes for metagenomic binning, comparative biology and taxonomic classification.</title>
        <authorList>
            <person name="Goeker M."/>
        </authorList>
    </citation>
    <scope>NUCLEOTIDE SEQUENCE [LARGE SCALE GENOMIC DNA]</scope>
    <source>
        <strain evidence="5 6">DSM 13328</strain>
    </source>
</reference>
<dbReference type="EMBL" id="SNYS01000008">
    <property type="protein sequence ID" value="TDQ68764.1"/>
    <property type="molecule type" value="Genomic_DNA"/>
</dbReference>
<feature type="domain" description="BPL/LPL catalytic" evidence="4">
    <location>
        <begin position="70"/>
        <end position="258"/>
    </location>
</feature>
<evidence type="ECO:0000259" key="4">
    <source>
        <dbReference type="PROSITE" id="PS51733"/>
    </source>
</evidence>
<dbReference type="Pfam" id="PF02237">
    <property type="entry name" value="BPL_C"/>
    <property type="match status" value="1"/>
</dbReference>
<accession>A0A484F3J3</accession>
<dbReference type="Pfam" id="PF08279">
    <property type="entry name" value="HTH_11"/>
    <property type="match status" value="1"/>
</dbReference>
<keyword evidence="2" id="KW-0547">Nucleotide-binding</keyword>
<organism evidence="5 6">
    <name type="scientific">Methanimicrococcus blatticola</name>
    <dbReference type="NCBI Taxonomy" id="91560"/>
    <lineage>
        <taxon>Archaea</taxon>
        <taxon>Methanobacteriati</taxon>
        <taxon>Methanobacteriota</taxon>
        <taxon>Stenosarchaea group</taxon>
        <taxon>Methanomicrobia</taxon>
        <taxon>Methanosarcinales</taxon>
        <taxon>Methanosarcinaceae</taxon>
        <taxon>Methanimicrococcus</taxon>
    </lineage>
</organism>
<dbReference type="RefSeq" id="WP_133517415.1">
    <property type="nucleotide sequence ID" value="NZ_JAHDUW010000003.1"/>
</dbReference>
<keyword evidence="1 5" id="KW-0436">Ligase</keyword>
<dbReference type="InterPro" id="IPR004408">
    <property type="entry name" value="Biotin_CoA_COase_ligase"/>
</dbReference>
<dbReference type="CDD" id="cd16442">
    <property type="entry name" value="BPL"/>
    <property type="match status" value="1"/>
</dbReference>
<dbReference type="PROSITE" id="PS51733">
    <property type="entry name" value="BPL_LPL_CATALYTIC"/>
    <property type="match status" value="1"/>
</dbReference>
<dbReference type="PANTHER" id="PTHR12835:SF5">
    <property type="entry name" value="BIOTIN--PROTEIN LIGASE"/>
    <property type="match status" value="1"/>
</dbReference>
<dbReference type="InterPro" id="IPR004143">
    <property type="entry name" value="BPL_LPL_catalytic"/>
</dbReference>
<proteinExistence type="inferred from homology"/>
<keyword evidence="3" id="KW-0067">ATP-binding</keyword>
<dbReference type="InterPro" id="IPR003142">
    <property type="entry name" value="BPL_C"/>
</dbReference>
<dbReference type="InterPro" id="IPR013196">
    <property type="entry name" value="HTH_11"/>
</dbReference>
<sequence length="324" mass="35717">MKSKRSEIINAFKAANGKAISGEELGKELGISRTMVCKYIKGLKDDGYEISSAPKKGYVLKSVPKLLYPEEILSGLKTTLFGKNIHYYDEAGSSNDIAKKLAPTAEEGTIVVVEQQTGGRGRLGRQWASPKGGIWFSTILKPRIALSAASRLTLTFGLSVTKALREFGFDAKIKWPNDVLVNGKKVCGILTEVDAEIDTVEFVVIGIGINANMSLKDIPEELRENSTTLRDEGGKSIDRVEFLQKLLFEMEQEYIRFSTRPFSEIMEEIITLSDTIGREVTVNMPNRIAEGTVVGISKTGALLLKRTDGEIEEIIAGRCIYTKK</sequence>
<dbReference type="PANTHER" id="PTHR12835">
    <property type="entry name" value="BIOTIN PROTEIN LIGASE"/>
    <property type="match status" value="1"/>
</dbReference>
<dbReference type="GO" id="GO:0006355">
    <property type="term" value="P:regulation of DNA-templated transcription"/>
    <property type="evidence" value="ECO:0007669"/>
    <property type="project" value="InterPro"/>
</dbReference>
<dbReference type="GO" id="GO:0004077">
    <property type="term" value="F:biotin--[biotin carboxyl-carrier protein] ligase activity"/>
    <property type="evidence" value="ECO:0007669"/>
    <property type="project" value="InterPro"/>
</dbReference>
<dbReference type="SUPFAM" id="SSF55681">
    <property type="entry name" value="Class II aaRS and biotin synthetases"/>
    <property type="match status" value="1"/>
</dbReference>
<dbReference type="InterPro" id="IPR036390">
    <property type="entry name" value="WH_DNA-bd_sf"/>
</dbReference>